<accession>A0A0C9YGG1</accession>
<name>A0A0C9YGG1_9AGAM</name>
<gene>
    <name evidence="2" type="ORF">PISMIDRAFT_16320</name>
</gene>
<evidence type="ECO:0000256" key="1">
    <source>
        <dbReference type="SAM" id="MobiDB-lite"/>
    </source>
</evidence>
<sequence>MQVAQWSPLKRKHREDSVGVYRQKKATLPAALKSGPRGRRAVPLKPGRNGRSFSVHPPFKVTRLDSSVIARSPKPDQTLIITKDGGPSGHQVIPLKRKRSEEILESRPLNKVARIAVQVVTHSLLPD</sequence>
<reference evidence="3" key="2">
    <citation type="submission" date="2015-01" db="EMBL/GenBank/DDBJ databases">
        <title>Evolutionary Origins and Diversification of the Mycorrhizal Mutualists.</title>
        <authorList>
            <consortium name="DOE Joint Genome Institute"/>
            <consortium name="Mycorrhizal Genomics Consortium"/>
            <person name="Kohler A."/>
            <person name="Kuo A."/>
            <person name="Nagy L.G."/>
            <person name="Floudas D."/>
            <person name="Copeland A."/>
            <person name="Barry K.W."/>
            <person name="Cichocki N."/>
            <person name="Veneault-Fourrey C."/>
            <person name="LaButti K."/>
            <person name="Lindquist E.A."/>
            <person name="Lipzen A."/>
            <person name="Lundell T."/>
            <person name="Morin E."/>
            <person name="Murat C."/>
            <person name="Riley R."/>
            <person name="Ohm R."/>
            <person name="Sun H."/>
            <person name="Tunlid A."/>
            <person name="Henrissat B."/>
            <person name="Grigoriev I.V."/>
            <person name="Hibbett D.S."/>
            <person name="Martin F."/>
        </authorList>
    </citation>
    <scope>NUCLEOTIDE SEQUENCE [LARGE SCALE GENOMIC DNA]</scope>
    <source>
        <strain evidence="3">441</strain>
    </source>
</reference>
<organism evidence="2 3">
    <name type="scientific">Pisolithus microcarpus 441</name>
    <dbReference type="NCBI Taxonomy" id="765257"/>
    <lineage>
        <taxon>Eukaryota</taxon>
        <taxon>Fungi</taxon>
        <taxon>Dikarya</taxon>
        <taxon>Basidiomycota</taxon>
        <taxon>Agaricomycotina</taxon>
        <taxon>Agaricomycetes</taxon>
        <taxon>Agaricomycetidae</taxon>
        <taxon>Boletales</taxon>
        <taxon>Sclerodermatineae</taxon>
        <taxon>Pisolithaceae</taxon>
        <taxon>Pisolithus</taxon>
    </lineage>
</organism>
<evidence type="ECO:0000313" key="3">
    <source>
        <dbReference type="Proteomes" id="UP000054018"/>
    </source>
</evidence>
<dbReference type="EMBL" id="KN833879">
    <property type="protein sequence ID" value="KIK15751.1"/>
    <property type="molecule type" value="Genomic_DNA"/>
</dbReference>
<dbReference type="AlphaFoldDB" id="A0A0C9YGG1"/>
<dbReference type="HOGENOM" id="CLU_1971386_0_0_1"/>
<dbReference type="OrthoDB" id="2693377at2759"/>
<dbReference type="Proteomes" id="UP000054018">
    <property type="component" value="Unassembled WGS sequence"/>
</dbReference>
<reference evidence="2 3" key="1">
    <citation type="submission" date="2014-04" db="EMBL/GenBank/DDBJ databases">
        <authorList>
            <consortium name="DOE Joint Genome Institute"/>
            <person name="Kuo A."/>
            <person name="Kohler A."/>
            <person name="Costa M.D."/>
            <person name="Nagy L.G."/>
            <person name="Floudas D."/>
            <person name="Copeland A."/>
            <person name="Barry K.W."/>
            <person name="Cichocki N."/>
            <person name="Veneault-Fourrey C."/>
            <person name="LaButti K."/>
            <person name="Lindquist E.A."/>
            <person name="Lipzen A."/>
            <person name="Lundell T."/>
            <person name="Morin E."/>
            <person name="Murat C."/>
            <person name="Sun H."/>
            <person name="Tunlid A."/>
            <person name="Henrissat B."/>
            <person name="Grigoriev I.V."/>
            <person name="Hibbett D.S."/>
            <person name="Martin F."/>
            <person name="Nordberg H.P."/>
            <person name="Cantor M.N."/>
            <person name="Hua S.X."/>
        </authorList>
    </citation>
    <scope>NUCLEOTIDE SEQUENCE [LARGE SCALE GENOMIC DNA]</scope>
    <source>
        <strain evidence="2 3">441</strain>
    </source>
</reference>
<proteinExistence type="predicted"/>
<keyword evidence="3" id="KW-1185">Reference proteome</keyword>
<protein>
    <submittedName>
        <fullName evidence="2">Uncharacterized protein</fullName>
    </submittedName>
</protein>
<evidence type="ECO:0000313" key="2">
    <source>
        <dbReference type="EMBL" id="KIK15751.1"/>
    </source>
</evidence>
<feature type="region of interest" description="Disordered" evidence="1">
    <location>
        <begin position="1"/>
        <end position="57"/>
    </location>
</feature>